<feature type="domain" description="DUF1023" evidence="3">
    <location>
        <begin position="149"/>
        <end position="326"/>
    </location>
</feature>
<feature type="chain" id="PRO_5045519826" description="DUF1023 domain-containing protein" evidence="2">
    <location>
        <begin position="34"/>
        <end position="399"/>
    </location>
</feature>
<name>A0ABS1NJB5_9ACTN</name>
<sequence length="399" mass="42207">MSPTHRPRHYARRLITAALTVTVMAGTAGWAVAHEEQAITGPPPGTSAWRADHSLPGPGRELPDPATASPAHIARFFAGLTDVQRRALVIRHPQVVGNLDGAPLALRYEANARAIRATRDKERAADPDSPLVERYTSLLSPGRRILAFDPRGRGQVAEVFGDLGTARRTAVVVPGSDIDLNSFDRDHDRYGTPVGMARALRARMAREAPGTPTAVVAWVGYTTPVGVGPDAATSRLAEAGAPRLDRFLAGLAVTTAATAEAPPTVFCHSYGSVLCGVAAPAMDRTRVSDLVVLGSPGMRADSAEGLHTPARVWATRDSTDWIRRVTGYAFLGLGHGEDPTDGSFGARVVSADRAHGHTGYFAPGTDSLRNFARIALGQFDGVRCADRGAGDQDCRHGLG</sequence>
<feature type="signal peptide" evidence="2">
    <location>
        <begin position="1"/>
        <end position="33"/>
    </location>
</feature>
<feature type="region of interest" description="Disordered" evidence="1">
    <location>
        <begin position="38"/>
        <end position="66"/>
    </location>
</feature>
<evidence type="ECO:0000256" key="1">
    <source>
        <dbReference type="SAM" id="MobiDB-lite"/>
    </source>
</evidence>
<dbReference type="InterPro" id="IPR010427">
    <property type="entry name" value="DUF1023"/>
</dbReference>
<proteinExistence type="predicted"/>
<evidence type="ECO:0000256" key="2">
    <source>
        <dbReference type="SAM" id="SignalP"/>
    </source>
</evidence>
<evidence type="ECO:0000313" key="5">
    <source>
        <dbReference type="Proteomes" id="UP000634229"/>
    </source>
</evidence>
<keyword evidence="2" id="KW-0732">Signal</keyword>
<organism evidence="4 5">
    <name type="scientific">Streptomyces coffeae</name>
    <dbReference type="NCBI Taxonomy" id="621382"/>
    <lineage>
        <taxon>Bacteria</taxon>
        <taxon>Bacillati</taxon>
        <taxon>Actinomycetota</taxon>
        <taxon>Actinomycetes</taxon>
        <taxon>Kitasatosporales</taxon>
        <taxon>Streptomycetaceae</taxon>
        <taxon>Streptomyces</taxon>
    </lineage>
</organism>
<protein>
    <recommendedName>
        <fullName evidence="3">DUF1023 domain-containing protein</fullName>
    </recommendedName>
</protein>
<accession>A0ABS1NJB5</accession>
<dbReference type="Pfam" id="PF06259">
    <property type="entry name" value="Abhydrolase_8"/>
    <property type="match status" value="1"/>
</dbReference>
<evidence type="ECO:0000259" key="3">
    <source>
        <dbReference type="Pfam" id="PF06259"/>
    </source>
</evidence>
<gene>
    <name evidence="4" type="ORF">JK363_26010</name>
</gene>
<evidence type="ECO:0000313" key="4">
    <source>
        <dbReference type="EMBL" id="MBL1100065.1"/>
    </source>
</evidence>
<keyword evidence="5" id="KW-1185">Reference proteome</keyword>
<dbReference type="RefSeq" id="WP_201877753.1">
    <property type="nucleotide sequence ID" value="NZ_JAERRF010000017.1"/>
</dbReference>
<dbReference type="EMBL" id="JAERRF010000017">
    <property type="protein sequence ID" value="MBL1100065.1"/>
    <property type="molecule type" value="Genomic_DNA"/>
</dbReference>
<reference evidence="4 5" key="1">
    <citation type="submission" date="2021-01" db="EMBL/GenBank/DDBJ databases">
        <title>WGS of actinomycetes isolated from Thailand.</title>
        <authorList>
            <person name="Thawai C."/>
        </authorList>
    </citation>
    <scope>NUCLEOTIDE SEQUENCE [LARGE SCALE GENOMIC DNA]</scope>
    <source>
        <strain evidence="4 5">CA1R205</strain>
    </source>
</reference>
<dbReference type="Proteomes" id="UP000634229">
    <property type="component" value="Unassembled WGS sequence"/>
</dbReference>
<comment type="caution">
    <text evidence="4">The sequence shown here is derived from an EMBL/GenBank/DDBJ whole genome shotgun (WGS) entry which is preliminary data.</text>
</comment>